<dbReference type="Proteomes" id="UP001171916">
    <property type="component" value="Unassembled WGS sequence"/>
</dbReference>
<evidence type="ECO:0000313" key="2">
    <source>
        <dbReference type="EMBL" id="MDN3202542.1"/>
    </source>
</evidence>
<dbReference type="EMBL" id="JAUEPH010000001">
    <property type="protein sequence ID" value="MDN3202542.1"/>
    <property type="molecule type" value="Genomic_DNA"/>
</dbReference>
<proteinExistence type="predicted"/>
<evidence type="ECO:0000256" key="1">
    <source>
        <dbReference type="SAM" id="MobiDB-lite"/>
    </source>
</evidence>
<reference evidence="2" key="1">
    <citation type="submission" date="2023-06" db="EMBL/GenBank/DDBJ databases">
        <title>Robiginitalea aurantiacus sp. nov. and Algoriphagus sediminis sp. nov., isolated from coastal sediment.</title>
        <authorList>
            <person name="Zhou Z.Y."/>
            <person name="An J."/>
            <person name="Jia Y.W."/>
            <person name="Du Z.J."/>
        </authorList>
    </citation>
    <scope>NUCLEOTIDE SEQUENCE</scope>
    <source>
        <strain evidence="2">C2-7</strain>
    </source>
</reference>
<name>A0ABT7Y7S7_9BACT</name>
<comment type="caution">
    <text evidence="2">The sequence shown here is derived from an EMBL/GenBank/DDBJ whole genome shotgun (WGS) entry which is preliminary data.</text>
</comment>
<accession>A0ABT7Y7S7</accession>
<sequence length="241" mass="27243">MNAHQFLTLAKSDKSLSKADYLKIAKLQEAFPYFLIPHILASKFEMGKGKPEDAESLGFSAVNTSNRALLKEILDGNQTNGRQETEESSDLLPEANTHLKSSERTQSLRKLGEEIKGTSKPKITKARRRKPKNDELIENIKKREKKPVADAKLLEQRDLIKAFSKKSIKLATIKEIEANQNNENLAESSTHVNQDLISEPLAKLMISQGKKAEAIKIYKKLQLKFPKKKAYFADLIENLKD</sequence>
<feature type="compositionally biased region" description="Basic residues" evidence="1">
    <location>
        <begin position="122"/>
        <end position="131"/>
    </location>
</feature>
<organism evidence="2 3">
    <name type="scientific">Algoriphagus sediminis</name>
    <dbReference type="NCBI Taxonomy" id="3057113"/>
    <lineage>
        <taxon>Bacteria</taxon>
        <taxon>Pseudomonadati</taxon>
        <taxon>Bacteroidota</taxon>
        <taxon>Cytophagia</taxon>
        <taxon>Cytophagales</taxon>
        <taxon>Cyclobacteriaceae</taxon>
        <taxon>Algoriphagus</taxon>
    </lineage>
</organism>
<evidence type="ECO:0008006" key="4">
    <source>
        <dbReference type="Google" id="ProtNLM"/>
    </source>
</evidence>
<gene>
    <name evidence="2" type="ORF">QVH07_00215</name>
</gene>
<feature type="region of interest" description="Disordered" evidence="1">
    <location>
        <begin position="74"/>
        <end position="131"/>
    </location>
</feature>
<protein>
    <recommendedName>
        <fullName evidence="4">Tetratricopeptide repeat protein</fullName>
    </recommendedName>
</protein>
<keyword evidence="3" id="KW-1185">Reference proteome</keyword>
<evidence type="ECO:0000313" key="3">
    <source>
        <dbReference type="Proteomes" id="UP001171916"/>
    </source>
</evidence>
<dbReference type="RefSeq" id="WP_289998085.1">
    <property type="nucleotide sequence ID" value="NZ_JAUEPH010000001.1"/>
</dbReference>